<keyword evidence="5" id="KW-0249">Electron transport</keyword>
<feature type="non-terminal residue" evidence="10">
    <location>
        <position position="140"/>
    </location>
</feature>
<dbReference type="PROSITE" id="PS51085">
    <property type="entry name" value="2FE2S_FER_2"/>
    <property type="match status" value="1"/>
</dbReference>
<dbReference type="PROSITE" id="PS00197">
    <property type="entry name" value="2FE2S_FER_1"/>
    <property type="match status" value="1"/>
</dbReference>
<proteinExistence type="inferred from homology"/>
<protein>
    <recommendedName>
        <fullName evidence="9">2Fe-2S ferredoxin-type domain-containing protein</fullName>
    </recommendedName>
</protein>
<dbReference type="CDD" id="cd00207">
    <property type="entry name" value="fer2"/>
    <property type="match status" value="1"/>
</dbReference>
<evidence type="ECO:0000256" key="4">
    <source>
        <dbReference type="ARBA" id="ARBA00022723"/>
    </source>
</evidence>
<gene>
    <name evidence="10" type="ORF">METZ01_LOCUS165013</name>
</gene>
<evidence type="ECO:0000256" key="1">
    <source>
        <dbReference type="ARBA" id="ARBA00007874"/>
    </source>
</evidence>
<evidence type="ECO:0000256" key="8">
    <source>
        <dbReference type="ARBA" id="ARBA00034078"/>
    </source>
</evidence>
<dbReference type="SUPFAM" id="SSF54292">
    <property type="entry name" value="2Fe-2S ferredoxin-like"/>
    <property type="match status" value="1"/>
</dbReference>
<feature type="domain" description="2Fe-2S ferredoxin-type" evidence="9">
    <location>
        <begin position="19"/>
        <end position="109"/>
    </location>
</feature>
<evidence type="ECO:0000256" key="6">
    <source>
        <dbReference type="ARBA" id="ARBA00023004"/>
    </source>
</evidence>
<sequence length="140" mass="15535">MVWVKTSTYNRKSKTTLAYLIHIQNQSNIITVEVGRTILESAIAQGMDYPHGCRSGNCGACKSVLHQGDVEMSPYSEFALTEEERARGLILACRSVPWSDCTVSPVDQDETVVHASRRLLCKVTGLEQVTHDTQIVRLAI</sequence>
<evidence type="ECO:0000256" key="7">
    <source>
        <dbReference type="ARBA" id="ARBA00023014"/>
    </source>
</evidence>
<evidence type="ECO:0000256" key="3">
    <source>
        <dbReference type="ARBA" id="ARBA00022714"/>
    </source>
</evidence>
<evidence type="ECO:0000256" key="2">
    <source>
        <dbReference type="ARBA" id="ARBA00022448"/>
    </source>
</evidence>
<accession>A0A382BEV8</accession>
<keyword evidence="4" id="KW-0479">Metal-binding</keyword>
<dbReference type="InterPro" id="IPR012675">
    <property type="entry name" value="Beta-grasp_dom_sf"/>
</dbReference>
<dbReference type="GO" id="GO:0051537">
    <property type="term" value="F:2 iron, 2 sulfur cluster binding"/>
    <property type="evidence" value="ECO:0007669"/>
    <property type="project" value="UniProtKB-KW"/>
</dbReference>
<dbReference type="InterPro" id="IPR006058">
    <property type="entry name" value="2Fe2S_fd_BS"/>
</dbReference>
<comment type="similarity">
    <text evidence="1">Belongs to the 2Fe2S plant-type ferredoxin family.</text>
</comment>
<name>A0A382BEV8_9ZZZZ</name>
<keyword evidence="3" id="KW-0001">2Fe-2S</keyword>
<dbReference type="EMBL" id="UINC01029439">
    <property type="protein sequence ID" value="SVB12159.1"/>
    <property type="molecule type" value="Genomic_DNA"/>
</dbReference>
<dbReference type="AlphaFoldDB" id="A0A382BEV8"/>
<keyword evidence="6" id="KW-0408">Iron</keyword>
<dbReference type="PANTHER" id="PTHR43112:SF3">
    <property type="entry name" value="FERREDOXIN-2, CHLOROPLASTIC"/>
    <property type="match status" value="1"/>
</dbReference>
<keyword evidence="2" id="KW-0813">Transport</keyword>
<dbReference type="GO" id="GO:0046872">
    <property type="term" value="F:metal ion binding"/>
    <property type="evidence" value="ECO:0007669"/>
    <property type="project" value="UniProtKB-KW"/>
</dbReference>
<reference evidence="10" key="1">
    <citation type="submission" date="2018-05" db="EMBL/GenBank/DDBJ databases">
        <authorList>
            <person name="Lanie J.A."/>
            <person name="Ng W.-L."/>
            <person name="Kazmierczak K.M."/>
            <person name="Andrzejewski T.M."/>
            <person name="Davidsen T.M."/>
            <person name="Wayne K.J."/>
            <person name="Tettelin H."/>
            <person name="Glass J.I."/>
            <person name="Rusch D."/>
            <person name="Podicherti R."/>
            <person name="Tsui H.-C.T."/>
            <person name="Winkler M.E."/>
        </authorList>
    </citation>
    <scope>NUCLEOTIDE SEQUENCE</scope>
</reference>
<evidence type="ECO:0000259" key="9">
    <source>
        <dbReference type="PROSITE" id="PS51085"/>
    </source>
</evidence>
<dbReference type="PANTHER" id="PTHR43112">
    <property type="entry name" value="FERREDOXIN"/>
    <property type="match status" value="1"/>
</dbReference>
<evidence type="ECO:0000256" key="5">
    <source>
        <dbReference type="ARBA" id="ARBA00022982"/>
    </source>
</evidence>
<evidence type="ECO:0000313" key="10">
    <source>
        <dbReference type="EMBL" id="SVB12159.1"/>
    </source>
</evidence>
<organism evidence="10">
    <name type="scientific">marine metagenome</name>
    <dbReference type="NCBI Taxonomy" id="408172"/>
    <lineage>
        <taxon>unclassified sequences</taxon>
        <taxon>metagenomes</taxon>
        <taxon>ecological metagenomes</taxon>
    </lineage>
</organism>
<dbReference type="Gene3D" id="3.10.20.30">
    <property type="match status" value="1"/>
</dbReference>
<dbReference type="Pfam" id="PF00111">
    <property type="entry name" value="Fer2"/>
    <property type="match status" value="1"/>
</dbReference>
<dbReference type="InterPro" id="IPR036010">
    <property type="entry name" value="2Fe-2S_ferredoxin-like_sf"/>
</dbReference>
<comment type="cofactor">
    <cofactor evidence="8">
        <name>[2Fe-2S] cluster</name>
        <dbReference type="ChEBI" id="CHEBI:190135"/>
    </cofactor>
</comment>
<dbReference type="InterPro" id="IPR001041">
    <property type="entry name" value="2Fe-2S_ferredoxin-type"/>
</dbReference>
<keyword evidence="7" id="KW-0411">Iron-sulfur</keyword>